<evidence type="ECO:0000256" key="8">
    <source>
        <dbReference type="ARBA" id="ARBA00022989"/>
    </source>
</evidence>
<dbReference type="EMBL" id="JACJIE010000034">
    <property type="protein sequence ID" value="MBA8948373.1"/>
    <property type="molecule type" value="Genomic_DNA"/>
</dbReference>
<feature type="region of interest" description="Disordered" evidence="11">
    <location>
        <begin position="574"/>
        <end position="630"/>
    </location>
</feature>
<dbReference type="Pfam" id="PF00664">
    <property type="entry name" value="ABC_membrane"/>
    <property type="match status" value="1"/>
</dbReference>
<dbReference type="InterPro" id="IPR003439">
    <property type="entry name" value="ABC_transporter-like_ATP-bd"/>
</dbReference>
<dbReference type="PANTHER" id="PTHR24221">
    <property type="entry name" value="ATP-BINDING CASSETTE SUB-FAMILY B"/>
    <property type="match status" value="1"/>
</dbReference>
<sequence length="630" mass="66896">MAAEPAALPSLLQPIRRRLALAVLCQAVSALLNIAPFLAVAELARVLLADGPVDRDRAWTVTALAGACLLVRLLFLVTASVVSHLAENDLQLSIRRLLVGRLDRVPLGWFSGRGAGAVKKAVQDDVHALHHLVAHSLLELTAAVIVPLSTLAYLFWVDWRMALITMIPLVLGIGLFGRTGAAFKKNLPALDAAMTDINGAAVEFVQGIAVVKTFGQTRRAHRRYAEAADRFASFFRGWVDSLVTPRALSEIVLSAPTMLFTVLLGGTALITTGRTAPEDLVPFALLAVGITTPVLTISFAEEEVRAAKAAADRIGAVLATDELPLPERPATAGPGAVTFEGVGFSHDGEHRVLDGVELILAPGTTTALVGPSGAGKSTLASLLPRFWDPDEGTIRVGGTDLRDLAPEEIYRRMSFVFQDVRLLRDTVRANLLIARPDATDEEVEDAARRARIHDRITELPRGYDSVVGEDARFSGGEAQRLSIARAMLADTPVLVLDEATAYADPESEAAVQDALSELTRGRTLLVIAHRLSTVKDADQIVVLDGGRVVERGTHDELLALRGTYAGMWQAHERSTVWRPGSPSQSTADDPTGSDTLAGDTTGSDTLAGGTTAGDGTTAGAAPRPAIEEAV</sequence>
<dbReference type="PROSITE" id="PS50893">
    <property type="entry name" value="ABC_TRANSPORTER_2"/>
    <property type="match status" value="1"/>
</dbReference>
<proteinExistence type="inferred from homology"/>
<dbReference type="InterPro" id="IPR011527">
    <property type="entry name" value="ABC1_TM_dom"/>
</dbReference>
<feature type="domain" description="ABC transporter" evidence="13">
    <location>
        <begin position="337"/>
        <end position="570"/>
    </location>
</feature>
<dbReference type="PANTHER" id="PTHR24221:SF654">
    <property type="entry name" value="ATP-BINDING CASSETTE SUB-FAMILY B MEMBER 6"/>
    <property type="match status" value="1"/>
</dbReference>
<dbReference type="RefSeq" id="WP_233452431.1">
    <property type="nucleotide sequence ID" value="NZ_BMSU01000036.1"/>
</dbReference>
<feature type="transmembrane region" description="Helical" evidence="12">
    <location>
        <begin position="61"/>
        <end position="86"/>
    </location>
</feature>
<keyword evidence="2" id="KW-0813">Transport</keyword>
<dbReference type="PROSITE" id="PS00211">
    <property type="entry name" value="ABC_TRANSPORTER_1"/>
    <property type="match status" value="1"/>
</dbReference>
<dbReference type="Pfam" id="PF00005">
    <property type="entry name" value="ABC_tran"/>
    <property type="match status" value="1"/>
</dbReference>
<feature type="transmembrane region" description="Helical" evidence="12">
    <location>
        <begin position="162"/>
        <end position="181"/>
    </location>
</feature>
<name>A0AA40SL33_9ACTN</name>
<evidence type="ECO:0000256" key="9">
    <source>
        <dbReference type="ARBA" id="ARBA00023136"/>
    </source>
</evidence>
<feature type="compositionally biased region" description="Low complexity" evidence="11">
    <location>
        <begin position="597"/>
        <end position="621"/>
    </location>
</feature>
<evidence type="ECO:0000256" key="5">
    <source>
        <dbReference type="ARBA" id="ARBA00022692"/>
    </source>
</evidence>
<dbReference type="Proteomes" id="UP000530412">
    <property type="component" value="Unassembled WGS sequence"/>
</dbReference>
<evidence type="ECO:0000256" key="4">
    <source>
        <dbReference type="ARBA" id="ARBA00022519"/>
    </source>
</evidence>
<evidence type="ECO:0000256" key="12">
    <source>
        <dbReference type="SAM" id="Phobius"/>
    </source>
</evidence>
<feature type="transmembrane region" description="Helical" evidence="12">
    <location>
        <begin position="251"/>
        <end position="271"/>
    </location>
</feature>
<keyword evidence="5 12" id="KW-0812">Transmembrane</keyword>
<dbReference type="SUPFAM" id="SSF52540">
    <property type="entry name" value="P-loop containing nucleoside triphosphate hydrolases"/>
    <property type="match status" value="1"/>
</dbReference>
<dbReference type="GO" id="GO:0005886">
    <property type="term" value="C:plasma membrane"/>
    <property type="evidence" value="ECO:0007669"/>
    <property type="project" value="UniProtKB-SubCell"/>
</dbReference>
<keyword evidence="8 12" id="KW-1133">Transmembrane helix</keyword>
<evidence type="ECO:0000256" key="2">
    <source>
        <dbReference type="ARBA" id="ARBA00022448"/>
    </source>
</evidence>
<dbReference type="InterPro" id="IPR027417">
    <property type="entry name" value="P-loop_NTPase"/>
</dbReference>
<gene>
    <name evidence="15" type="ORF">FHS33_006846</name>
</gene>
<evidence type="ECO:0000256" key="3">
    <source>
        <dbReference type="ARBA" id="ARBA00022475"/>
    </source>
</evidence>
<protein>
    <submittedName>
        <fullName evidence="15">ATP-binding cassette subfamily B protein</fullName>
    </submittedName>
</protein>
<evidence type="ECO:0000256" key="6">
    <source>
        <dbReference type="ARBA" id="ARBA00022741"/>
    </source>
</evidence>
<comment type="subcellular location">
    <subcellularLocation>
        <location evidence="1">Cell inner membrane</location>
        <topology evidence="1">Multi-pass membrane protein</topology>
    </subcellularLocation>
</comment>
<keyword evidence="9 12" id="KW-0472">Membrane</keyword>
<dbReference type="InterPro" id="IPR036640">
    <property type="entry name" value="ABC1_TM_sf"/>
</dbReference>
<keyword evidence="7 15" id="KW-0067">ATP-binding</keyword>
<dbReference type="GO" id="GO:0005524">
    <property type="term" value="F:ATP binding"/>
    <property type="evidence" value="ECO:0007669"/>
    <property type="project" value="UniProtKB-KW"/>
</dbReference>
<feature type="domain" description="ABC transmembrane type-1" evidence="14">
    <location>
        <begin position="20"/>
        <end position="300"/>
    </location>
</feature>
<evidence type="ECO:0000313" key="15">
    <source>
        <dbReference type="EMBL" id="MBA8948373.1"/>
    </source>
</evidence>
<dbReference type="GO" id="GO:0016887">
    <property type="term" value="F:ATP hydrolysis activity"/>
    <property type="evidence" value="ECO:0007669"/>
    <property type="project" value="InterPro"/>
</dbReference>
<keyword evidence="4" id="KW-0997">Cell inner membrane</keyword>
<dbReference type="InterPro" id="IPR003593">
    <property type="entry name" value="AAA+_ATPase"/>
</dbReference>
<dbReference type="Gene3D" id="1.20.1560.10">
    <property type="entry name" value="ABC transporter type 1, transmembrane domain"/>
    <property type="match status" value="1"/>
</dbReference>
<accession>A0AA40SL33</accession>
<evidence type="ECO:0000259" key="13">
    <source>
        <dbReference type="PROSITE" id="PS50893"/>
    </source>
</evidence>
<feature type="compositionally biased region" description="Polar residues" evidence="11">
    <location>
        <begin position="581"/>
        <end position="594"/>
    </location>
</feature>
<keyword evidence="3" id="KW-1003">Cell membrane</keyword>
<evidence type="ECO:0000256" key="7">
    <source>
        <dbReference type="ARBA" id="ARBA00022840"/>
    </source>
</evidence>
<evidence type="ECO:0000256" key="11">
    <source>
        <dbReference type="SAM" id="MobiDB-lite"/>
    </source>
</evidence>
<dbReference type="SMART" id="SM00382">
    <property type="entry name" value="AAA"/>
    <property type="match status" value="1"/>
</dbReference>
<dbReference type="PROSITE" id="PS50929">
    <property type="entry name" value="ABC_TM1F"/>
    <property type="match status" value="1"/>
</dbReference>
<dbReference type="Gene3D" id="3.40.50.300">
    <property type="entry name" value="P-loop containing nucleotide triphosphate hydrolases"/>
    <property type="match status" value="1"/>
</dbReference>
<evidence type="ECO:0000256" key="1">
    <source>
        <dbReference type="ARBA" id="ARBA00004429"/>
    </source>
</evidence>
<dbReference type="AlphaFoldDB" id="A0AA40SL33"/>
<dbReference type="InterPro" id="IPR017871">
    <property type="entry name" value="ABC_transporter-like_CS"/>
</dbReference>
<comment type="similarity">
    <text evidence="10">Belongs to the ABC transporter superfamily. Siderophore-Fe(3+) uptake transporter (SIUT) (TC 3.A.1.21) family.</text>
</comment>
<keyword evidence="6" id="KW-0547">Nucleotide-binding</keyword>
<feature type="transmembrane region" description="Helical" evidence="12">
    <location>
        <begin position="19"/>
        <end position="41"/>
    </location>
</feature>
<comment type="caution">
    <text evidence="15">The sequence shown here is derived from an EMBL/GenBank/DDBJ whole genome shotgun (WGS) entry which is preliminary data.</text>
</comment>
<dbReference type="SUPFAM" id="SSF90123">
    <property type="entry name" value="ABC transporter transmembrane region"/>
    <property type="match status" value="1"/>
</dbReference>
<evidence type="ECO:0000313" key="16">
    <source>
        <dbReference type="Proteomes" id="UP000530412"/>
    </source>
</evidence>
<feature type="transmembrane region" description="Helical" evidence="12">
    <location>
        <begin position="137"/>
        <end position="156"/>
    </location>
</feature>
<organism evidence="15 16">
    <name type="scientific">Streptomyces calvus</name>
    <dbReference type="NCBI Taxonomy" id="67282"/>
    <lineage>
        <taxon>Bacteria</taxon>
        <taxon>Bacillati</taxon>
        <taxon>Actinomycetota</taxon>
        <taxon>Actinomycetes</taxon>
        <taxon>Kitasatosporales</taxon>
        <taxon>Streptomycetaceae</taxon>
        <taxon>Streptomyces</taxon>
    </lineage>
</organism>
<dbReference type="InterPro" id="IPR039421">
    <property type="entry name" value="Type_1_exporter"/>
</dbReference>
<dbReference type="FunFam" id="3.40.50.300:FF:000221">
    <property type="entry name" value="Multidrug ABC transporter ATP-binding protein"/>
    <property type="match status" value="1"/>
</dbReference>
<reference evidence="15 16" key="1">
    <citation type="submission" date="2020-08" db="EMBL/GenBank/DDBJ databases">
        <title>Genomic Encyclopedia of Type Strains, Phase III (KMG-III): the genomes of soil and plant-associated and newly described type strains.</title>
        <authorList>
            <person name="Whitman W."/>
        </authorList>
    </citation>
    <scope>NUCLEOTIDE SEQUENCE [LARGE SCALE GENOMIC DNA]</scope>
    <source>
        <strain evidence="15 16">CECT 3271</strain>
    </source>
</reference>
<evidence type="ECO:0000259" key="14">
    <source>
        <dbReference type="PROSITE" id="PS50929"/>
    </source>
</evidence>
<dbReference type="GO" id="GO:0140359">
    <property type="term" value="F:ABC-type transporter activity"/>
    <property type="evidence" value="ECO:0007669"/>
    <property type="project" value="InterPro"/>
</dbReference>
<evidence type="ECO:0000256" key="10">
    <source>
        <dbReference type="ARBA" id="ARBA00023455"/>
    </source>
</evidence>